<dbReference type="Proteomes" id="UP001208570">
    <property type="component" value="Unassembled WGS sequence"/>
</dbReference>
<dbReference type="EMBL" id="JAODUP010001344">
    <property type="protein sequence ID" value="KAK2140464.1"/>
    <property type="molecule type" value="Genomic_DNA"/>
</dbReference>
<protein>
    <submittedName>
        <fullName evidence="1">Uncharacterized protein</fullName>
    </submittedName>
</protein>
<evidence type="ECO:0000313" key="1">
    <source>
        <dbReference type="EMBL" id="KAK2140464.1"/>
    </source>
</evidence>
<feature type="non-terminal residue" evidence="1">
    <location>
        <position position="58"/>
    </location>
</feature>
<name>A0AAD9ITK3_9ANNE</name>
<sequence>MSYFLFRFRLSQREVQVFVLFETIDCHIFYFGLGYHNEKYRFLYCLRPLIVIFSLFRF</sequence>
<dbReference type="AlphaFoldDB" id="A0AAD9ITK3"/>
<gene>
    <name evidence="1" type="ORF">LSH36_1345g00036</name>
</gene>
<comment type="caution">
    <text evidence="1">The sequence shown here is derived from an EMBL/GenBank/DDBJ whole genome shotgun (WGS) entry which is preliminary data.</text>
</comment>
<proteinExistence type="predicted"/>
<reference evidence="1" key="1">
    <citation type="journal article" date="2023" name="Mol. Biol. Evol.">
        <title>Third-Generation Sequencing Reveals the Adaptive Role of the Epigenome in Three Deep-Sea Polychaetes.</title>
        <authorList>
            <person name="Perez M."/>
            <person name="Aroh O."/>
            <person name="Sun Y."/>
            <person name="Lan Y."/>
            <person name="Juniper S.K."/>
            <person name="Young C.R."/>
            <person name="Angers B."/>
            <person name="Qian P.Y."/>
        </authorList>
    </citation>
    <scope>NUCLEOTIDE SEQUENCE</scope>
    <source>
        <strain evidence="1">P08H-3</strain>
    </source>
</reference>
<evidence type="ECO:0000313" key="2">
    <source>
        <dbReference type="Proteomes" id="UP001208570"/>
    </source>
</evidence>
<organism evidence="1 2">
    <name type="scientific">Paralvinella palmiformis</name>
    <dbReference type="NCBI Taxonomy" id="53620"/>
    <lineage>
        <taxon>Eukaryota</taxon>
        <taxon>Metazoa</taxon>
        <taxon>Spiralia</taxon>
        <taxon>Lophotrochozoa</taxon>
        <taxon>Annelida</taxon>
        <taxon>Polychaeta</taxon>
        <taxon>Sedentaria</taxon>
        <taxon>Canalipalpata</taxon>
        <taxon>Terebellida</taxon>
        <taxon>Terebelliformia</taxon>
        <taxon>Alvinellidae</taxon>
        <taxon>Paralvinella</taxon>
    </lineage>
</organism>
<keyword evidence="2" id="KW-1185">Reference proteome</keyword>
<accession>A0AAD9ITK3</accession>